<sequence length="93" mass="9926">MKKAFYVGAIFGGVLGIVVALSMDILLGQSIGSGWSGAVAHDLNHLFKTNLSNHHFIVILGVLVVISFIGLFGSFIGGVFFVMAARLFRMLAK</sequence>
<keyword evidence="1" id="KW-0812">Transmembrane</keyword>
<comment type="caution">
    <text evidence="2">The sequence shown here is derived from an EMBL/GenBank/DDBJ whole genome shotgun (WGS) entry which is preliminary data.</text>
</comment>
<evidence type="ECO:0000256" key="1">
    <source>
        <dbReference type="SAM" id="Phobius"/>
    </source>
</evidence>
<name>A0A1F7S1V8_9BACT</name>
<evidence type="ECO:0000313" key="3">
    <source>
        <dbReference type="Proteomes" id="UP000178797"/>
    </source>
</evidence>
<reference evidence="2 3" key="1">
    <citation type="journal article" date="2016" name="Nat. Commun.">
        <title>Thousands of microbial genomes shed light on interconnected biogeochemical processes in an aquifer system.</title>
        <authorList>
            <person name="Anantharaman K."/>
            <person name="Brown C.T."/>
            <person name="Hug L.A."/>
            <person name="Sharon I."/>
            <person name="Castelle C.J."/>
            <person name="Probst A.J."/>
            <person name="Thomas B.C."/>
            <person name="Singh A."/>
            <person name="Wilkins M.J."/>
            <person name="Karaoz U."/>
            <person name="Brodie E.L."/>
            <person name="Williams K.H."/>
            <person name="Hubbard S.S."/>
            <person name="Banfield J.F."/>
        </authorList>
    </citation>
    <scope>NUCLEOTIDE SEQUENCE [LARGE SCALE GENOMIC DNA]</scope>
</reference>
<gene>
    <name evidence="2" type="ORF">A2W05_09550</name>
</gene>
<feature type="transmembrane region" description="Helical" evidence="1">
    <location>
        <begin position="56"/>
        <end position="83"/>
    </location>
</feature>
<organism evidence="2 3">
    <name type="scientific">Candidatus Schekmanbacteria bacterium RBG_16_38_10</name>
    <dbReference type="NCBI Taxonomy" id="1817879"/>
    <lineage>
        <taxon>Bacteria</taxon>
        <taxon>Candidatus Schekmaniibacteriota</taxon>
    </lineage>
</organism>
<proteinExistence type="predicted"/>
<dbReference type="AlphaFoldDB" id="A0A1F7S1V8"/>
<dbReference type="Proteomes" id="UP000178797">
    <property type="component" value="Unassembled WGS sequence"/>
</dbReference>
<evidence type="ECO:0000313" key="2">
    <source>
        <dbReference type="EMBL" id="OGL47234.1"/>
    </source>
</evidence>
<keyword evidence="1" id="KW-1133">Transmembrane helix</keyword>
<accession>A0A1F7S1V8</accession>
<dbReference type="EMBL" id="MGDE01000050">
    <property type="protein sequence ID" value="OGL47234.1"/>
    <property type="molecule type" value="Genomic_DNA"/>
</dbReference>
<protein>
    <submittedName>
        <fullName evidence="2">Uncharacterized protein</fullName>
    </submittedName>
</protein>
<keyword evidence="1" id="KW-0472">Membrane</keyword>